<protein>
    <submittedName>
        <fullName evidence="1">Uncharacterized protein</fullName>
    </submittedName>
</protein>
<dbReference type="Proteomes" id="UP000017944">
    <property type="component" value="Unassembled WGS sequence"/>
</dbReference>
<comment type="caution">
    <text evidence="1">The sequence shown here is derived from an EMBL/GenBank/DDBJ whole genome shotgun (WGS) entry which is preliminary data.</text>
</comment>
<dbReference type="EMBL" id="AXUT01000363">
    <property type="protein sequence ID" value="ESU77491.1"/>
    <property type="molecule type" value="Genomic_DNA"/>
</dbReference>
<evidence type="ECO:0000313" key="1">
    <source>
        <dbReference type="EMBL" id="ESU77491.1"/>
    </source>
</evidence>
<name>A0A090NCY7_SHIDY</name>
<reference evidence="1 2" key="1">
    <citation type="submission" date="2013-10" db="EMBL/GenBank/DDBJ databases">
        <title>Draft genomes and the virulence plasmids of Sd1617 vaccine constructs: WRSd3 and WRSd5.</title>
        <authorList>
            <person name="Aksomboon Vongsawan A."/>
            <person name="Venkatesan M.M."/>
            <person name="Vaisvil B."/>
            <person name="Emel G."/>
            <person name="Kepatral V."/>
            <person name="Sethabutr O."/>
            <person name="Serichantalergs O."/>
            <person name="Mason C."/>
        </authorList>
    </citation>
    <scope>NUCLEOTIDE SEQUENCE [LARGE SCALE GENOMIC DNA]</scope>
    <source>
        <strain evidence="1 2">WRSd3</strain>
    </source>
</reference>
<sequence length="42" mass="4524">MGEFIPAFSSAVIFPTTLPLLRQAFVAIRLQGGPHAKSTTDH</sequence>
<organism evidence="1 2">
    <name type="scientific">Shigella dysenteriae WRSd3</name>
    <dbReference type="NCBI Taxonomy" id="1401327"/>
    <lineage>
        <taxon>Bacteria</taxon>
        <taxon>Pseudomonadati</taxon>
        <taxon>Pseudomonadota</taxon>
        <taxon>Gammaproteobacteria</taxon>
        <taxon>Enterobacterales</taxon>
        <taxon>Enterobacteriaceae</taxon>
        <taxon>Shigella</taxon>
    </lineage>
</organism>
<gene>
    <name evidence="1" type="ORF">WRSd3_03626</name>
</gene>
<dbReference type="AlphaFoldDB" id="A0A090NCY7"/>
<evidence type="ECO:0000313" key="2">
    <source>
        <dbReference type="Proteomes" id="UP000017944"/>
    </source>
</evidence>
<accession>A0A090NCY7</accession>
<proteinExistence type="predicted"/>